<evidence type="ECO:0000313" key="2">
    <source>
        <dbReference type="EMBL" id="OGG08968.1"/>
    </source>
</evidence>
<name>A0A1F5Z922_9BACT</name>
<dbReference type="AlphaFoldDB" id="A0A1F5Z922"/>
<keyword evidence="1" id="KW-1133">Transmembrane helix</keyword>
<evidence type="ECO:0000313" key="3">
    <source>
        <dbReference type="Proteomes" id="UP000176854"/>
    </source>
</evidence>
<keyword evidence="1" id="KW-0812">Transmembrane</keyword>
<dbReference type="STRING" id="1798373.A2154_05210"/>
<sequence>MPKKTKRQKILAEARRIINQTKSTADISPDPSQYSTRIHNPEMTYSVPTAAPRLPVAPVVSPVTDFKAVQTGIIKTITLAIVAVLIELILYWRINGPGL</sequence>
<gene>
    <name evidence="2" type="ORF">A2154_05210</name>
</gene>
<protein>
    <submittedName>
        <fullName evidence="2">Uncharacterized protein</fullName>
    </submittedName>
</protein>
<feature type="transmembrane region" description="Helical" evidence="1">
    <location>
        <begin position="76"/>
        <end position="94"/>
    </location>
</feature>
<organism evidence="2 3">
    <name type="scientific">Candidatus Gottesmanbacteria bacterium RBG_16_43_7</name>
    <dbReference type="NCBI Taxonomy" id="1798373"/>
    <lineage>
        <taxon>Bacteria</taxon>
        <taxon>Candidatus Gottesmaniibacteriota</taxon>
    </lineage>
</organism>
<reference evidence="2 3" key="1">
    <citation type="journal article" date="2016" name="Nat. Commun.">
        <title>Thousands of microbial genomes shed light on interconnected biogeochemical processes in an aquifer system.</title>
        <authorList>
            <person name="Anantharaman K."/>
            <person name="Brown C.T."/>
            <person name="Hug L.A."/>
            <person name="Sharon I."/>
            <person name="Castelle C.J."/>
            <person name="Probst A.J."/>
            <person name="Thomas B.C."/>
            <person name="Singh A."/>
            <person name="Wilkins M.J."/>
            <person name="Karaoz U."/>
            <person name="Brodie E.L."/>
            <person name="Williams K.H."/>
            <person name="Hubbard S.S."/>
            <person name="Banfield J.F."/>
        </authorList>
    </citation>
    <scope>NUCLEOTIDE SEQUENCE [LARGE SCALE GENOMIC DNA]</scope>
</reference>
<dbReference type="Proteomes" id="UP000176854">
    <property type="component" value="Unassembled WGS sequence"/>
</dbReference>
<accession>A0A1F5Z922</accession>
<proteinExistence type="predicted"/>
<comment type="caution">
    <text evidence="2">The sequence shown here is derived from an EMBL/GenBank/DDBJ whole genome shotgun (WGS) entry which is preliminary data.</text>
</comment>
<evidence type="ECO:0000256" key="1">
    <source>
        <dbReference type="SAM" id="Phobius"/>
    </source>
</evidence>
<keyword evidence="1" id="KW-0472">Membrane</keyword>
<dbReference type="EMBL" id="MFJC01000033">
    <property type="protein sequence ID" value="OGG08968.1"/>
    <property type="molecule type" value="Genomic_DNA"/>
</dbReference>